<dbReference type="Proteomes" id="UP001107558">
    <property type="component" value="Chromosome 4"/>
</dbReference>
<comment type="caution">
    <text evidence="2">The sequence shown here is derived from an EMBL/GenBank/DDBJ whole genome shotgun (WGS) entry which is preliminary data.</text>
</comment>
<dbReference type="OrthoDB" id="7869443at2759"/>
<organism evidence="2 3">
    <name type="scientific">Polypedilum vanderplanki</name>
    <name type="common">Sleeping chironomid midge</name>
    <dbReference type="NCBI Taxonomy" id="319348"/>
    <lineage>
        <taxon>Eukaryota</taxon>
        <taxon>Metazoa</taxon>
        <taxon>Ecdysozoa</taxon>
        <taxon>Arthropoda</taxon>
        <taxon>Hexapoda</taxon>
        <taxon>Insecta</taxon>
        <taxon>Pterygota</taxon>
        <taxon>Neoptera</taxon>
        <taxon>Endopterygota</taxon>
        <taxon>Diptera</taxon>
        <taxon>Nematocera</taxon>
        <taxon>Chironomoidea</taxon>
        <taxon>Chironomidae</taxon>
        <taxon>Chironominae</taxon>
        <taxon>Polypedilum</taxon>
        <taxon>Polypedilum</taxon>
    </lineage>
</organism>
<evidence type="ECO:0000313" key="3">
    <source>
        <dbReference type="Proteomes" id="UP001107558"/>
    </source>
</evidence>
<proteinExistence type="predicted"/>
<keyword evidence="3" id="KW-1185">Reference proteome</keyword>
<sequence length="214" mass="23461">MKIQKIISTAIFIAIFINKVKKSKSDMVDVIKELQKGLDQSVEERAAGDFCDTVDSKIDLVNSSIIFVNENITLITTKITKVNNSVTTLERYNATLYAMNNTDLNDTRTIAEELLIEAKGLLKANQDYLQQLYTQISILNDLYIAYMDGNKTICQTTTTSSTTTNKATDAPATNVPMTDAPGTNAPMTDAPVTNMPMTDAPVTNVPMTDAPAYD</sequence>
<feature type="region of interest" description="Disordered" evidence="1">
    <location>
        <begin position="157"/>
        <end position="184"/>
    </location>
</feature>
<protein>
    <submittedName>
        <fullName evidence="2">Uncharacterized protein</fullName>
    </submittedName>
</protein>
<accession>A0A9J6BBF3</accession>
<dbReference type="AlphaFoldDB" id="A0A9J6BBF3"/>
<name>A0A9J6BBF3_POLVA</name>
<evidence type="ECO:0000256" key="1">
    <source>
        <dbReference type="SAM" id="MobiDB-lite"/>
    </source>
</evidence>
<reference evidence="2" key="1">
    <citation type="submission" date="2021-03" db="EMBL/GenBank/DDBJ databases">
        <title>Chromosome level genome of the anhydrobiotic midge Polypedilum vanderplanki.</title>
        <authorList>
            <person name="Yoshida Y."/>
            <person name="Kikawada T."/>
            <person name="Gusev O."/>
        </authorList>
    </citation>
    <scope>NUCLEOTIDE SEQUENCE</scope>
    <source>
        <strain evidence="2">NIAS01</strain>
        <tissue evidence="2">Whole body or cell culture</tissue>
    </source>
</reference>
<evidence type="ECO:0000313" key="2">
    <source>
        <dbReference type="EMBL" id="KAG5667193.1"/>
    </source>
</evidence>
<gene>
    <name evidence="2" type="ORF">PVAND_015185</name>
</gene>
<dbReference type="EMBL" id="JADBJN010000004">
    <property type="protein sequence ID" value="KAG5667193.1"/>
    <property type="molecule type" value="Genomic_DNA"/>
</dbReference>